<organism evidence="1">
    <name type="scientific">viral metagenome</name>
    <dbReference type="NCBI Taxonomy" id="1070528"/>
    <lineage>
        <taxon>unclassified sequences</taxon>
        <taxon>metagenomes</taxon>
        <taxon>organismal metagenomes</taxon>
    </lineage>
</organism>
<name>A0A6C0DPS1_9ZZZZ</name>
<evidence type="ECO:0000313" key="1">
    <source>
        <dbReference type="EMBL" id="QHT18210.1"/>
    </source>
</evidence>
<proteinExistence type="predicted"/>
<reference evidence="1" key="1">
    <citation type="journal article" date="2020" name="Nature">
        <title>Giant virus diversity and host interactions through global metagenomics.</title>
        <authorList>
            <person name="Schulz F."/>
            <person name="Roux S."/>
            <person name="Paez-Espino D."/>
            <person name="Jungbluth S."/>
            <person name="Walsh D.A."/>
            <person name="Denef V.J."/>
            <person name="McMahon K.D."/>
            <person name="Konstantinidis K.T."/>
            <person name="Eloe-Fadrosh E.A."/>
            <person name="Kyrpides N.C."/>
            <person name="Woyke T."/>
        </authorList>
    </citation>
    <scope>NUCLEOTIDE SEQUENCE</scope>
    <source>
        <strain evidence="1">GVMAG-M-3300023174-3</strain>
    </source>
</reference>
<dbReference type="EMBL" id="MN739650">
    <property type="protein sequence ID" value="QHT18210.1"/>
    <property type="molecule type" value="Genomic_DNA"/>
</dbReference>
<protein>
    <submittedName>
        <fullName evidence="1">Uncharacterized protein</fullName>
    </submittedName>
</protein>
<dbReference type="AlphaFoldDB" id="A0A6C0DPS1"/>
<accession>A0A6C0DPS1</accession>
<sequence length="266" mass="30958">MDYIEDYAMNLYRETAISWTLHAIKIMMGYEDVRNEIIKEFCPCVQNIEFSRTFDGDPYSDGISKVSKYKEIEQYLISCINKKPYVIFTACNVKDADTDETHYQSFYMDNINHEIYVIDPAKPAKGYGIYYPEVALQVVKPFAESNGYTFRFMPVSCPAQITDEDVFCQSWTLYMLMNILQNGIETPVSIPKKQNDKYNALLSFYKEIVSRIPTTVDDIRIIYREELLLEENMKVVLSDGTMEDWNALFEIDPYALLLQMTADDMA</sequence>